<proteinExistence type="predicted"/>
<dbReference type="Proteomes" id="UP000308600">
    <property type="component" value="Unassembled WGS sequence"/>
</dbReference>
<evidence type="ECO:0000313" key="2">
    <source>
        <dbReference type="Proteomes" id="UP000308600"/>
    </source>
</evidence>
<gene>
    <name evidence="1" type="ORF">BDN72DRAFT_796880</name>
</gene>
<name>A0ACD3AV31_9AGAR</name>
<dbReference type="EMBL" id="ML208335">
    <property type="protein sequence ID" value="TFK69211.1"/>
    <property type="molecule type" value="Genomic_DNA"/>
</dbReference>
<organism evidence="1 2">
    <name type="scientific">Pluteus cervinus</name>
    <dbReference type="NCBI Taxonomy" id="181527"/>
    <lineage>
        <taxon>Eukaryota</taxon>
        <taxon>Fungi</taxon>
        <taxon>Dikarya</taxon>
        <taxon>Basidiomycota</taxon>
        <taxon>Agaricomycotina</taxon>
        <taxon>Agaricomycetes</taxon>
        <taxon>Agaricomycetidae</taxon>
        <taxon>Agaricales</taxon>
        <taxon>Pluteineae</taxon>
        <taxon>Pluteaceae</taxon>
        <taxon>Pluteus</taxon>
    </lineage>
</organism>
<sequence length="536" mass="57586">MATNAQYLLTILPLLPPDLAGHINNLLNHPSAQTTLDTLLRFVCGGRFSIPNTPTSDQEQWYEKQQQVTKRLNELCSSNIPGVKRQRDSGPSDMDTDTQNTKRLRLEPGVTTGASGSGNASPNDHEVSIYTLHAISTTSPVRKKVDITICASSIRFTNSSTQAVEGTIPRSLIQRAFIVPTRGKSKPHWTVVLISSDTPHRGKTANASSQTNPQVIFGVDATTTGPLTVTNHKNTESPTHTHAKGSSTRPILQEFFDVLGVKLLEPTTDIFKSACPGQGAGSNGVPGVEAYRAAKVGSLWFTREGILWGESKPCEFWAVEDLLGKTDGVRVITATGRNCTLVLTRKSTAPEGVGEDDDGEDVGEETQFGPIDAKEQDGINQWVRQHRHLFGKQKGSSDIEVVPEKRAKATGSNSGPMTIKQIGDESDEDDEDFEVDTEEEDGGSASSSGEDSDNDSEGGGAAASGDVEGDEDDDAEGDSDEDDEMEDAPLKAENHPLLRPGAMPKMSRAAMDMAVKIVEGDLVGGSEEDEQDELED</sequence>
<keyword evidence="2" id="KW-1185">Reference proteome</keyword>
<reference evidence="1 2" key="1">
    <citation type="journal article" date="2019" name="Nat. Ecol. Evol.">
        <title>Megaphylogeny resolves global patterns of mushroom evolution.</title>
        <authorList>
            <person name="Varga T."/>
            <person name="Krizsan K."/>
            <person name="Foldi C."/>
            <person name="Dima B."/>
            <person name="Sanchez-Garcia M."/>
            <person name="Sanchez-Ramirez S."/>
            <person name="Szollosi G.J."/>
            <person name="Szarkandi J.G."/>
            <person name="Papp V."/>
            <person name="Albert L."/>
            <person name="Andreopoulos W."/>
            <person name="Angelini C."/>
            <person name="Antonin V."/>
            <person name="Barry K.W."/>
            <person name="Bougher N.L."/>
            <person name="Buchanan P."/>
            <person name="Buyck B."/>
            <person name="Bense V."/>
            <person name="Catcheside P."/>
            <person name="Chovatia M."/>
            <person name="Cooper J."/>
            <person name="Damon W."/>
            <person name="Desjardin D."/>
            <person name="Finy P."/>
            <person name="Geml J."/>
            <person name="Haridas S."/>
            <person name="Hughes K."/>
            <person name="Justo A."/>
            <person name="Karasinski D."/>
            <person name="Kautmanova I."/>
            <person name="Kiss B."/>
            <person name="Kocsube S."/>
            <person name="Kotiranta H."/>
            <person name="LaButti K.M."/>
            <person name="Lechner B.E."/>
            <person name="Liimatainen K."/>
            <person name="Lipzen A."/>
            <person name="Lukacs Z."/>
            <person name="Mihaltcheva S."/>
            <person name="Morgado L.N."/>
            <person name="Niskanen T."/>
            <person name="Noordeloos M.E."/>
            <person name="Ohm R.A."/>
            <person name="Ortiz-Santana B."/>
            <person name="Ovrebo C."/>
            <person name="Racz N."/>
            <person name="Riley R."/>
            <person name="Savchenko A."/>
            <person name="Shiryaev A."/>
            <person name="Soop K."/>
            <person name="Spirin V."/>
            <person name="Szebenyi C."/>
            <person name="Tomsovsky M."/>
            <person name="Tulloss R.E."/>
            <person name="Uehling J."/>
            <person name="Grigoriev I.V."/>
            <person name="Vagvolgyi C."/>
            <person name="Papp T."/>
            <person name="Martin F.M."/>
            <person name="Miettinen O."/>
            <person name="Hibbett D.S."/>
            <person name="Nagy L.G."/>
        </authorList>
    </citation>
    <scope>NUCLEOTIDE SEQUENCE [LARGE SCALE GENOMIC DNA]</scope>
    <source>
        <strain evidence="1 2">NL-1719</strain>
    </source>
</reference>
<evidence type="ECO:0000313" key="1">
    <source>
        <dbReference type="EMBL" id="TFK69211.1"/>
    </source>
</evidence>
<accession>A0ACD3AV31</accession>
<protein>
    <submittedName>
        <fullName evidence="1">Uncharacterized protein</fullName>
    </submittedName>
</protein>